<comment type="caution">
    <text evidence="3">The sequence shown here is derived from an EMBL/GenBank/DDBJ whole genome shotgun (WGS) entry which is preliminary data.</text>
</comment>
<evidence type="ECO:0000313" key="4">
    <source>
        <dbReference type="Proteomes" id="UP000471640"/>
    </source>
</evidence>
<dbReference type="InterPro" id="IPR000160">
    <property type="entry name" value="GGDEF_dom"/>
</dbReference>
<dbReference type="SUPFAM" id="SSF55073">
    <property type="entry name" value="Nucleotide cyclase"/>
    <property type="match status" value="1"/>
</dbReference>
<dbReference type="PROSITE" id="PS50883">
    <property type="entry name" value="EAL"/>
    <property type="match status" value="1"/>
</dbReference>
<protein>
    <submittedName>
        <fullName evidence="3">EAL domain-containing protein</fullName>
    </submittedName>
</protein>
<dbReference type="PANTHER" id="PTHR44757">
    <property type="entry name" value="DIGUANYLATE CYCLASE DGCP"/>
    <property type="match status" value="1"/>
</dbReference>
<evidence type="ECO:0000259" key="1">
    <source>
        <dbReference type="PROSITE" id="PS50883"/>
    </source>
</evidence>
<dbReference type="InterPro" id="IPR001633">
    <property type="entry name" value="EAL_dom"/>
</dbReference>
<dbReference type="Gene3D" id="3.30.70.270">
    <property type="match status" value="1"/>
</dbReference>
<proteinExistence type="predicted"/>
<dbReference type="EMBL" id="JAAIJR010000003">
    <property type="protein sequence ID" value="NEX19033.1"/>
    <property type="molecule type" value="Genomic_DNA"/>
</dbReference>
<evidence type="ECO:0000313" key="3">
    <source>
        <dbReference type="EMBL" id="NEX19033.1"/>
    </source>
</evidence>
<dbReference type="InterPro" id="IPR029787">
    <property type="entry name" value="Nucleotide_cyclase"/>
</dbReference>
<reference evidence="3 4" key="2">
    <citation type="submission" date="2020-02" db="EMBL/GenBank/DDBJ databases">
        <title>Genome sequences of Thiorhodococcus mannitoliphagus and Thiorhodococcus minor, purple sulfur photosynthetic bacteria in the gammaproteobacterial family, Chromatiaceae.</title>
        <authorList>
            <person name="Aviles F.A."/>
            <person name="Meyer T.E."/>
            <person name="Kyndt J.A."/>
        </authorList>
    </citation>
    <scope>NUCLEOTIDE SEQUENCE [LARGE SCALE GENOMIC DNA]</scope>
    <source>
        <strain evidence="3 4">DSM 18266</strain>
    </source>
</reference>
<gene>
    <name evidence="3" type="ORF">G3480_01660</name>
</gene>
<dbReference type="AlphaFoldDB" id="A0A6P1DPF7"/>
<dbReference type="PANTHER" id="PTHR44757:SF2">
    <property type="entry name" value="BIOFILM ARCHITECTURE MAINTENANCE PROTEIN MBAA"/>
    <property type="match status" value="1"/>
</dbReference>
<dbReference type="Pfam" id="PF00990">
    <property type="entry name" value="GGDEF"/>
    <property type="match status" value="1"/>
</dbReference>
<dbReference type="Gene3D" id="3.20.20.450">
    <property type="entry name" value="EAL domain"/>
    <property type="match status" value="1"/>
</dbReference>
<feature type="domain" description="EAL" evidence="1">
    <location>
        <begin position="56"/>
        <end position="307"/>
    </location>
</feature>
<organism evidence="3 4">
    <name type="scientific">Thiorhodococcus mannitoliphagus</name>
    <dbReference type="NCBI Taxonomy" id="329406"/>
    <lineage>
        <taxon>Bacteria</taxon>
        <taxon>Pseudomonadati</taxon>
        <taxon>Pseudomonadota</taxon>
        <taxon>Gammaproteobacteria</taxon>
        <taxon>Chromatiales</taxon>
        <taxon>Chromatiaceae</taxon>
        <taxon>Thiorhodococcus</taxon>
    </lineage>
</organism>
<dbReference type="InterPro" id="IPR043128">
    <property type="entry name" value="Rev_trsase/Diguanyl_cyclase"/>
</dbReference>
<dbReference type="Pfam" id="PF00563">
    <property type="entry name" value="EAL"/>
    <property type="match status" value="1"/>
</dbReference>
<name>A0A6P1DPF7_9GAMM</name>
<reference evidence="4" key="1">
    <citation type="journal article" date="2020" name="Microbiol. Resour. Announc.">
        <title>Draft Genome Sequences of Thiorhodococcus mannitoliphagus and Thiorhodococcus minor, Purple Sulfur Photosynthetic Bacteria in the Gammaproteobacterial Family Chromatiaceae.</title>
        <authorList>
            <person name="Aviles F.A."/>
            <person name="Meyer T.E."/>
            <person name="Kyndt J.A."/>
        </authorList>
    </citation>
    <scope>NUCLEOTIDE SEQUENCE [LARGE SCALE GENOMIC DNA]</scope>
    <source>
        <strain evidence="4">DSM 18266</strain>
    </source>
</reference>
<dbReference type="PROSITE" id="PS50887">
    <property type="entry name" value="GGDEF"/>
    <property type="match status" value="1"/>
</dbReference>
<dbReference type="SMART" id="SM00052">
    <property type="entry name" value="EAL"/>
    <property type="match status" value="1"/>
</dbReference>
<accession>A0A6P1DPF7</accession>
<dbReference type="InterPro" id="IPR035919">
    <property type="entry name" value="EAL_sf"/>
</dbReference>
<feature type="domain" description="GGDEF" evidence="2">
    <location>
        <begin position="1"/>
        <end position="47"/>
    </location>
</feature>
<dbReference type="InterPro" id="IPR052155">
    <property type="entry name" value="Biofilm_reg_signaling"/>
</dbReference>
<dbReference type="Proteomes" id="UP000471640">
    <property type="component" value="Unassembled WGS sequence"/>
</dbReference>
<dbReference type="SUPFAM" id="SSF141868">
    <property type="entry name" value="EAL domain-like"/>
    <property type="match status" value="1"/>
</dbReference>
<evidence type="ECO:0000259" key="2">
    <source>
        <dbReference type="PROSITE" id="PS50887"/>
    </source>
</evidence>
<keyword evidence="4" id="KW-1185">Reference proteome</keyword>
<sequence>MVTVGASIGIAFYPADGETVGALLQCADTAMYAAKEQGAGTFCLYSREMGVKVRNRLELEARLTQAVRADQLEIRFQPQVRLSDGQMVGVEVLCRWYDDEFGEVPPSVFIPIAEETGLIRPLGLWLLRQACREVACWDKPEDGLVLAVNISTAQLTHDFATLIRELQSNCRASGTRLELELNEASLVQARPEVGIVLDTLSELGVTLVMDDFGSRYSSLHYLRRFSFHKLKIDRSLIENLETDEEDALMTTMLINVAHQLGLEVIAEGVETQGQRDRLAAEGCDIAQGFLFGAAVSAESMRKAVLPA</sequence>
<dbReference type="CDD" id="cd01948">
    <property type="entry name" value="EAL"/>
    <property type="match status" value="1"/>
</dbReference>